<gene>
    <name evidence="1" type="ORF">BN3087_240057</name>
</gene>
<dbReference type="EMBL" id="FAXN01000023">
    <property type="protein sequence ID" value="CUV65318.1"/>
    <property type="molecule type" value="Genomic_DNA"/>
</dbReference>
<dbReference type="SUPFAM" id="SSF143011">
    <property type="entry name" value="RelE-like"/>
    <property type="match status" value="1"/>
</dbReference>
<proteinExistence type="predicted"/>
<dbReference type="PIRSF" id="PIRSF028744">
    <property type="entry name" value="Addict_mod_HI1419"/>
    <property type="match status" value="1"/>
</dbReference>
<protein>
    <submittedName>
        <fullName evidence="1">Putative addiction module killer protein</fullName>
    </submittedName>
</protein>
<name>A0A0S4XNI3_9BACT</name>
<dbReference type="PANTHER" id="PTHR41791:SF1">
    <property type="entry name" value="SSL7039 PROTEIN"/>
    <property type="match status" value="1"/>
</dbReference>
<dbReference type="InterPro" id="IPR009241">
    <property type="entry name" value="HigB-like"/>
</dbReference>
<organism evidence="1">
    <name type="scientific">Sulfurovum sp. enrichment culture clone C5</name>
    <dbReference type="NCBI Taxonomy" id="497650"/>
    <lineage>
        <taxon>Bacteria</taxon>
        <taxon>Pseudomonadati</taxon>
        <taxon>Campylobacterota</taxon>
        <taxon>Epsilonproteobacteria</taxon>
        <taxon>Campylobacterales</taxon>
        <taxon>Sulfurovaceae</taxon>
        <taxon>Sulfurovum</taxon>
        <taxon>environmental samples</taxon>
    </lineage>
</organism>
<dbReference type="NCBIfam" id="TIGR02683">
    <property type="entry name" value="upstrm_HI1419"/>
    <property type="match status" value="1"/>
</dbReference>
<evidence type="ECO:0000313" key="1">
    <source>
        <dbReference type="EMBL" id="CUV65318.1"/>
    </source>
</evidence>
<accession>A0A0S4XNI3</accession>
<reference evidence="1" key="1">
    <citation type="submission" date="2015-11" db="EMBL/GenBank/DDBJ databases">
        <authorList>
            <person name="Zhang Y."/>
            <person name="Guo Z."/>
        </authorList>
    </citation>
    <scope>NUCLEOTIDE SEQUENCE</scope>
    <source>
        <strain evidence="1">BN30871</strain>
    </source>
</reference>
<dbReference type="InterPro" id="IPR035093">
    <property type="entry name" value="RelE/ParE_toxin_dom_sf"/>
</dbReference>
<dbReference type="Pfam" id="PF05973">
    <property type="entry name" value="Gp49"/>
    <property type="match status" value="1"/>
</dbReference>
<sequence>MYEIVTTELFTKWLDKLKDTKAKISIARRIERMSIGLFGDNKFIGDGISELRIDTGAGYRAYYTIDNGRIIILLIGGDKSTQSRDILKAKELKKELK</sequence>
<dbReference type="AlphaFoldDB" id="A0A0S4XNI3"/>
<dbReference type="InterPro" id="IPR014056">
    <property type="entry name" value="TypeIITA-like_toxin_pred"/>
</dbReference>
<dbReference type="PANTHER" id="PTHR41791">
    <property type="entry name" value="SSL7039 PROTEIN"/>
    <property type="match status" value="1"/>
</dbReference>